<feature type="compositionally biased region" description="Basic and acidic residues" evidence="1">
    <location>
        <begin position="58"/>
        <end position="74"/>
    </location>
</feature>
<feature type="region of interest" description="Disordered" evidence="1">
    <location>
        <begin position="1"/>
        <end position="88"/>
    </location>
</feature>
<comment type="caution">
    <text evidence="2">The sequence shown here is derived from an EMBL/GenBank/DDBJ whole genome shotgun (WGS) entry which is preliminary data.</text>
</comment>
<proteinExistence type="predicted"/>
<dbReference type="Proteomes" id="UP001396334">
    <property type="component" value="Unassembled WGS sequence"/>
</dbReference>
<reference evidence="2 3" key="1">
    <citation type="journal article" date="2024" name="G3 (Bethesda)">
        <title>Genome assembly of Hibiscus sabdariffa L. provides insights into metabolisms of medicinal natural products.</title>
        <authorList>
            <person name="Kim T."/>
        </authorList>
    </citation>
    <scope>NUCLEOTIDE SEQUENCE [LARGE SCALE GENOMIC DNA]</scope>
    <source>
        <strain evidence="2">TK-2024</strain>
        <tissue evidence="2">Old leaves</tissue>
    </source>
</reference>
<gene>
    <name evidence="2" type="ORF">V6N11_003667</name>
</gene>
<sequence length="88" mass="9930">MSPSNKHQENSCKTTTLPTSEPGDLSYESSKVGDNSPHLKNSRRSDKRAKTNAYSCRPTREKRATSEHGTKDRLATSTARQQRQPQRK</sequence>
<dbReference type="EMBL" id="JBBPBN010000015">
    <property type="protein sequence ID" value="KAK9023447.1"/>
    <property type="molecule type" value="Genomic_DNA"/>
</dbReference>
<evidence type="ECO:0000256" key="1">
    <source>
        <dbReference type="SAM" id="MobiDB-lite"/>
    </source>
</evidence>
<name>A0ABR2SE50_9ROSI</name>
<evidence type="ECO:0000313" key="3">
    <source>
        <dbReference type="Proteomes" id="UP001396334"/>
    </source>
</evidence>
<keyword evidence="3" id="KW-1185">Reference proteome</keyword>
<protein>
    <submittedName>
        <fullName evidence="2">Uncharacterized protein</fullName>
    </submittedName>
</protein>
<feature type="compositionally biased region" description="Polar residues" evidence="1">
    <location>
        <begin position="75"/>
        <end position="88"/>
    </location>
</feature>
<accession>A0ABR2SE50</accession>
<feature type="compositionally biased region" description="Basic and acidic residues" evidence="1">
    <location>
        <begin position="1"/>
        <end position="10"/>
    </location>
</feature>
<organism evidence="2 3">
    <name type="scientific">Hibiscus sabdariffa</name>
    <name type="common">roselle</name>
    <dbReference type="NCBI Taxonomy" id="183260"/>
    <lineage>
        <taxon>Eukaryota</taxon>
        <taxon>Viridiplantae</taxon>
        <taxon>Streptophyta</taxon>
        <taxon>Embryophyta</taxon>
        <taxon>Tracheophyta</taxon>
        <taxon>Spermatophyta</taxon>
        <taxon>Magnoliopsida</taxon>
        <taxon>eudicotyledons</taxon>
        <taxon>Gunneridae</taxon>
        <taxon>Pentapetalae</taxon>
        <taxon>rosids</taxon>
        <taxon>malvids</taxon>
        <taxon>Malvales</taxon>
        <taxon>Malvaceae</taxon>
        <taxon>Malvoideae</taxon>
        <taxon>Hibiscus</taxon>
    </lineage>
</organism>
<evidence type="ECO:0000313" key="2">
    <source>
        <dbReference type="EMBL" id="KAK9023447.1"/>
    </source>
</evidence>